<gene>
    <name evidence="2" type="ORF">BD410DRAFT_844335</name>
</gene>
<keyword evidence="3" id="KW-1185">Reference proteome</keyword>
<proteinExistence type="predicted"/>
<evidence type="ECO:0000313" key="3">
    <source>
        <dbReference type="Proteomes" id="UP000294933"/>
    </source>
</evidence>
<dbReference type="EMBL" id="ML170241">
    <property type="protein sequence ID" value="TDL16516.1"/>
    <property type="molecule type" value="Genomic_DNA"/>
</dbReference>
<name>A0A4Y7PNA9_9AGAM</name>
<feature type="compositionally biased region" description="Basic and acidic residues" evidence="1">
    <location>
        <begin position="25"/>
        <end position="38"/>
    </location>
</feature>
<protein>
    <recommendedName>
        <fullName evidence="4">Tubulin-specific chaperone A</fullName>
    </recommendedName>
</protein>
<dbReference type="VEuPathDB" id="FungiDB:BD410DRAFT_844335"/>
<organism evidence="2 3">
    <name type="scientific">Rickenella mellea</name>
    <dbReference type="NCBI Taxonomy" id="50990"/>
    <lineage>
        <taxon>Eukaryota</taxon>
        <taxon>Fungi</taxon>
        <taxon>Dikarya</taxon>
        <taxon>Basidiomycota</taxon>
        <taxon>Agaricomycotina</taxon>
        <taxon>Agaricomycetes</taxon>
        <taxon>Hymenochaetales</taxon>
        <taxon>Rickenellaceae</taxon>
        <taxon>Rickenella</taxon>
    </lineage>
</organism>
<feature type="compositionally biased region" description="Basic and acidic residues" evidence="1">
    <location>
        <begin position="45"/>
        <end position="55"/>
    </location>
</feature>
<evidence type="ECO:0000256" key="1">
    <source>
        <dbReference type="SAM" id="MobiDB-lite"/>
    </source>
</evidence>
<evidence type="ECO:0000313" key="2">
    <source>
        <dbReference type="EMBL" id="TDL16516.1"/>
    </source>
</evidence>
<dbReference type="AlphaFoldDB" id="A0A4Y7PNA9"/>
<reference evidence="2 3" key="1">
    <citation type="submission" date="2018-06" db="EMBL/GenBank/DDBJ databases">
        <title>A transcriptomic atlas of mushroom development highlights an independent origin of complex multicellularity.</title>
        <authorList>
            <consortium name="DOE Joint Genome Institute"/>
            <person name="Krizsan K."/>
            <person name="Almasi E."/>
            <person name="Merenyi Z."/>
            <person name="Sahu N."/>
            <person name="Viragh M."/>
            <person name="Koszo T."/>
            <person name="Mondo S."/>
            <person name="Kiss B."/>
            <person name="Balint B."/>
            <person name="Kues U."/>
            <person name="Barry K."/>
            <person name="Hegedus J.C."/>
            <person name="Henrissat B."/>
            <person name="Johnson J."/>
            <person name="Lipzen A."/>
            <person name="Ohm R."/>
            <person name="Nagy I."/>
            <person name="Pangilinan J."/>
            <person name="Yan J."/>
            <person name="Xiong Y."/>
            <person name="Grigoriev I.V."/>
            <person name="Hibbett D.S."/>
            <person name="Nagy L.G."/>
        </authorList>
    </citation>
    <scope>NUCLEOTIDE SEQUENCE [LARGE SCALE GENOMIC DNA]</scope>
    <source>
        <strain evidence="2 3">SZMC22713</strain>
    </source>
</reference>
<evidence type="ECO:0008006" key="4">
    <source>
        <dbReference type="Google" id="ProtNLM"/>
    </source>
</evidence>
<dbReference type="Proteomes" id="UP000294933">
    <property type="component" value="Unassembled WGS sequence"/>
</dbReference>
<feature type="region of interest" description="Disordered" evidence="1">
    <location>
        <begin position="25"/>
        <end position="59"/>
    </location>
</feature>
<accession>A0A4Y7PNA9</accession>
<sequence>MATPQQHKLLKDSQEYRDLVNVNKKAKEARSKANEVKKQKNTAVDAHHADPHNEDKEEIAEADEELYNVYDELAKGYITDITVKETALLKKAKQICENHEANAKAICDAAKLAAKA</sequence>